<evidence type="ECO:0000256" key="2">
    <source>
        <dbReference type="SAM" id="SignalP"/>
    </source>
</evidence>
<feature type="domain" description="DUF4232" evidence="3">
    <location>
        <begin position="42"/>
        <end position="174"/>
    </location>
</feature>
<dbReference type="RefSeq" id="WP_381611098.1">
    <property type="nucleotide sequence ID" value="NZ_JBHTEB010000001.1"/>
</dbReference>
<organism evidence="4 5">
    <name type="scientific">Streptomyces flavalbus</name>
    <dbReference type="NCBI Taxonomy" id="2665155"/>
    <lineage>
        <taxon>Bacteria</taxon>
        <taxon>Bacillati</taxon>
        <taxon>Actinomycetota</taxon>
        <taxon>Actinomycetes</taxon>
        <taxon>Kitasatosporales</taxon>
        <taxon>Streptomycetaceae</taxon>
        <taxon>Streptomyces</taxon>
    </lineage>
</organism>
<feature type="region of interest" description="Disordered" evidence="1">
    <location>
        <begin position="146"/>
        <end position="178"/>
    </location>
</feature>
<dbReference type="InterPro" id="IPR025326">
    <property type="entry name" value="DUF4232"/>
</dbReference>
<proteinExistence type="predicted"/>
<accession>A0ABW2WBR4</accession>
<sequence>MRSTPLTVAALTAAALLLTACSGDGDDGGDAKGSNTAAGTACSVDGMTIEVGPANAAPAAGDTGNVPVTLTNSGDAACVLEGFPGVELHAEGDSAVVPEEEGARPQQLTLAKDTAATFTITYVRGEEGGAGALDVAKLGISLPGGSDEQSFPWSYGPVPVDGKGVPDASVSAFQQAGD</sequence>
<evidence type="ECO:0000313" key="5">
    <source>
        <dbReference type="Proteomes" id="UP001597023"/>
    </source>
</evidence>
<reference evidence="5" key="1">
    <citation type="journal article" date="2019" name="Int. J. Syst. Evol. Microbiol.">
        <title>The Global Catalogue of Microorganisms (GCM) 10K type strain sequencing project: providing services to taxonomists for standard genome sequencing and annotation.</title>
        <authorList>
            <consortium name="The Broad Institute Genomics Platform"/>
            <consortium name="The Broad Institute Genome Sequencing Center for Infectious Disease"/>
            <person name="Wu L."/>
            <person name="Ma J."/>
        </authorList>
    </citation>
    <scope>NUCLEOTIDE SEQUENCE [LARGE SCALE GENOMIC DNA]</scope>
    <source>
        <strain evidence="5">CGMCC 4.7400</strain>
    </source>
</reference>
<feature type="chain" id="PRO_5045339256" evidence="2">
    <location>
        <begin position="26"/>
        <end position="178"/>
    </location>
</feature>
<evidence type="ECO:0000259" key="3">
    <source>
        <dbReference type="Pfam" id="PF14016"/>
    </source>
</evidence>
<evidence type="ECO:0000313" key="4">
    <source>
        <dbReference type="EMBL" id="MFD0316464.1"/>
    </source>
</evidence>
<evidence type="ECO:0000256" key="1">
    <source>
        <dbReference type="SAM" id="MobiDB-lite"/>
    </source>
</evidence>
<dbReference type="PROSITE" id="PS51257">
    <property type="entry name" value="PROKAR_LIPOPROTEIN"/>
    <property type="match status" value="1"/>
</dbReference>
<name>A0ABW2WBR4_9ACTN</name>
<dbReference type="EMBL" id="JBHTEB010000001">
    <property type="protein sequence ID" value="MFD0316464.1"/>
    <property type="molecule type" value="Genomic_DNA"/>
</dbReference>
<dbReference type="Proteomes" id="UP001597023">
    <property type="component" value="Unassembled WGS sequence"/>
</dbReference>
<gene>
    <name evidence="4" type="ORF">ACFQZ6_20060</name>
</gene>
<keyword evidence="2" id="KW-0732">Signal</keyword>
<dbReference type="Pfam" id="PF14016">
    <property type="entry name" value="DUF4232"/>
    <property type="match status" value="1"/>
</dbReference>
<comment type="caution">
    <text evidence="4">The sequence shown here is derived from an EMBL/GenBank/DDBJ whole genome shotgun (WGS) entry which is preliminary data.</text>
</comment>
<keyword evidence="5" id="KW-1185">Reference proteome</keyword>
<feature type="signal peptide" evidence="2">
    <location>
        <begin position="1"/>
        <end position="25"/>
    </location>
</feature>
<protein>
    <submittedName>
        <fullName evidence="4">DUF4232 domain-containing protein</fullName>
    </submittedName>
</protein>